<evidence type="ECO:0008006" key="3">
    <source>
        <dbReference type="Google" id="ProtNLM"/>
    </source>
</evidence>
<dbReference type="Proteomes" id="UP001214170">
    <property type="component" value="Chromosome"/>
</dbReference>
<evidence type="ECO:0000313" key="1">
    <source>
        <dbReference type="EMBL" id="WFP07184.1"/>
    </source>
</evidence>
<proteinExistence type="predicted"/>
<sequence length="149" mass="15917">MAFGLATVDYGSFTAGQLTLDASRRYQLERRSVPLTINCPSARPIVLRLNAPARHDGAAKFAGAGAVQVELGHVTVDGVATRVFNPNSPHGPQTQIAMQPGDTIALEQGRAARSITAQIVLQPQVADADVRVTDQTQWSATLQFELLDP</sequence>
<gene>
    <name evidence="1" type="ORF">P8T11_23100</name>
</gene>
<dbReference type="EMBL" id="CP121261">
    <property type="protein sequence ID" value="WFP07184.1"/>
    <property type="molecule type" value="Genomic_DNA"/>
</dbReference>
<evidence type="ECO:0000313" key="2">
    <source>
        <dbReference type="Proteomes" id="UP001214170"/>
    </source>
</evidence>
<reference evidence="1 2" key="1">
    <citation type="submission" date="2023-03" db="EMBL/GenBank/DDBJ databases">
        <title>Achromobacter spanius LIG8.</title>
        <authorList>
            <person name="Shrestha S."/>
        </authorList>
    </citation>
    <scope>NUCLEOTIDE SEQUENCE [LARGE SCALE GENOMIC DNA]</scope>
    <source>
        <strain evidence="1 2">LIG8</strain>
    </source>
</reference>
<protein>
    <recommendedName>
        <fullName evidence="3">Fimbrial protein</fullName>
    </recommendedName>
</protein>
<organism evidence="1 2">
    <name type="scientific">Achromobacter spanius</name>
    <dbReference type="NCBI Taxonomy" id="217203"/>
    <lineage>
        <taxon>Bacteria</taxon>
        <taxon>Pseudomonadati</taxon>
        <taxon>Pseudomonadota</taxon>
        <taxon>Betaproteobacteria</taxon>
        <taxon>Burkholderiales</taxon>
        <taxon>Alcaligenaceae</taxon>
        <taxon>Achromobacter</taxon>
    </lineage>
</organism>
<dbReference type="RefSeq" id="WP_268079840.1">
    <property type="nucleotide sequence ID" value="NZ_CP106885.1"/>
</dbReference>
<keyword evidence="2" id="KW-1185">Reference proteome</keyword>
<name>A0ABY8GQQ3_9BURK</name>
<accession>A0ABY8GQQ3</accession>